<proteinExistence type="predicted"/>
<keyword evidence="1" id="KW-0812">Transmembrane</keyword>
<keyword evidence="1" id="KW-1133">Transmembrane helix</keyword>
<evidence type="ECO:0000313" key="2">
    <source>
        <dbReference type="EMBL" id="MDR7347616.1"/>
    </source>
</evidence>
<evidence type="ECO:0000313" key="3">
    <source>
        <dbReference type="Proteomes" id="UP001183794"/>
    </source>
</evidence>
<dbReference type="RefSeq" id="WP_310174024.1">
    <property type="nucleotide sequence ID" value="NZ_BAABHE010000003.1"/>
</dbReference>
<keyword evidence="3" id="KW-1185">Reference proteome</keyword>
<gene>
    <name evidence="2" type="ORF">J2S62_001873</name>
</gene>
<dbReference type="EMBL" id="JAVDYJ010000001">
    <property type="protein sequence ID" value="MDR7347616.1"/>
    <property type="molecule type" value="Genomic_DNA"/>
</dbReference>
<organism evidence="2 3">
    <name type="scientific">Enteractinococcus fodinae</name>
    <dbReference type="NCBI Taxonomy" id="684663"/>
    <lineage>
        <taxon>Bacteria</taxon>
        <taxon>Bacillati</taxon>
        <taxon>Actinomycetota</taxon>
        <taxon>Actinomycetes</taxon>
        <taxon>Micrococcales</taxon>
        <taxon>Micrococcaceae</taxon>
    </lineage>
</organism>
<name>A0ABU2B1Z7_9MICC</name>
<keyword evidence="1" id="KW-0472">Membrane</keyword>
<feature type="transmembrane region" description="Helical" evidence="1">
    <location>
        <begin position="6"/>
        <end position="25"/>
    </location>
</feature>
<comment type="caution">
    <text evidence="2">The sequence shown here is derived from an EMBL/GenBank/DDBJ whole genome shotgun (WGS) entry which is preliminary data.</text>
</comment>
<reference evidence="2 3" key="1">
    <citation type="submission" date="2023-07" db="EMBL/GenBank/DDBJ databases">
        <title>Sequencing the genomes of 1000 actinobacteria strains.</title>
        <authorList>
            <person name="Klenk H.-P."/>
        </authorList>
    </citation>
    <scope>NUCLEOTIDE SEQUENCE [LARGE SCALE GENOMIC DNA]</scope>
    <source>
        <strain evidence="2 3">DSM 22966</strain>
    </source>
</reference>
<sequence length="124" mass="13820">MIGDLLSLVGLGLGLPVYLIGALLYSADKKMVPTEVVTVYDESSTKLRWYAAGDIYERPVRPDEHDYLRDRDYRVGFVKPRHPAIMRLEPQRQITSICLTLGKTLVIIGLAGFLASLLPLFGNS</sequence>
<dbReference type="Proteomes" id="UP001183794">
    <property type="component" value="Unassembled WGS sequence"/>
</dbReference>
<evidence type="ECO:0008006" key="4">
    <source>
        <dbReference type="Google" id="ProtNLM"/>
    </source>
</evidence>
<feature type="transmembrane region" description="Helical" evidence="1">
    <location>
        <begin position="96"/>
        <end position="121"/>
    </location>
</feature>
<evidence type="ECO:0000256" key="1">
    <source>
        <dbReference type="SAM" id="Phobius"/>
    </source>
</evidence>
<protein>
    <recommendedName>
        <fullName evidence="4">DUF3592 domain-containing protein</fullName>
    </recommendedName>
</protein>
<accession>A0ABU2B1Z7</accession>